<gene>
    <name evidence="3" type="ORF">CmeUKMEL1_00430</name>
</gene>
<dbReference type="VEuPathDB" id="CryptoDB:CmeUKMEL1_00430"/>
<dbReference type="EMBL" id="JIBK01000002">
    <property type="protein sequence ID" value="POM82045.1"/>
    <property type="molecule type" value="Genomic_DNA"/>
</dbReference>
<sequence>MNSWVILFIFLLFSITIVSEAQIKLWSSKKAKKNDRYQQLLDFFVEKSKFTSNVELINLDSKLENTVATQKRIFSKEDSVQSVCENSLLRLLKENIVDSKTFSSEMSVFRDSINLWTKNFNILQESDQVRTLKEFVYFLDYINTKKFEIDFCIRLLKSFQNQQENMSDDKDSFIRKKDLCFNLQQDIEHFTSTKLSSHSLGVLNQHNKDIGDIFHVTAKSIHNDLSQAIDRVNEYSKVFNLILLLNDHKNNLFRSKELEPYLTLSGFIDQDTLKSIEQNIISSIIELQEYLPENTIFVSSPLSKLVLMELNRANKQLRQLKNCLKYKHILFPLEKKLIYMMKSVSNVLISYEKSFEILRQTLAHVSYINITYDKNLVDLCSYNFEKNKKELESLSQLDNILNDKDFDKNSLSKAKLNSTKILPYQFSQTKSIQGVLLENRNAKGLPFFPDFKKIDILQEKFSDKLSAKEIQKLIQHIYLLANELEHVYMYIHNSTSIMLSSLEKLQFTNKVYSEIILSSAKNESVPSSLYSYSYLLSLDITMLHKKKLSKLKKEGSDKGNQTSNIFKSIDVNPDLRNELVEASEEAINKVLSIIASLRQTVHERTQGSGLKNIKARLPTTKRKLRKEVLSPLINIEDHLNNLKKSSMHANNKMVNIEKEIELIKKNNAPRVNSSKTTAKLEKFISPLNLIMKCSVVKETSEQFESCKEVISQAPYLLKRIHSLIKENNEVILSQEKIINKLNTKLEVLAKEWNRHLNWIRDIPKLCNDQLSTMNKLDSTTRMILG</sequence>
<name>A0A2P4YW58_9CRYT</name>
<reference evidence="3 4" key="1">
    <citation type="submission" date="2014-04" db="EMBL/GenBank/DDBJ databases">
        <title>Comparative Genomics of Cryptosporidium Species.</title>
        <authorList>
            <person name="Silva J.C."/>
            <person name="Su Q."/>
            <person name="Chalmers R."/>
            <person name="Chibucos M.C."/>
            <person name="Elwin K."/>
            <person name="Godinez A."/>
            <person name="Guo F."/>
            <person name="Huynh K."/>
            <person name="Orvis J."/>
            <person name="Ott S."/>
            <person name="Sadzewicz L."/>
            <person name="Sengamalay N."/>
            <person name="Shetty A."/>
            <person name="Sun M."/>
            <person name="Tallon L."/>
            <person name="Xiao L."/>
            <person name="Zhang H."/>
            <person name="Fraser C.M."/>
            <person name="Zhu G."/>
            <person name="Kissinger J."/>
            <person name="Widmer G."/>
        </authorList>
    </citation>
    <scope>NUCLEOTIDE SEQUENCE [LARGE SCALE GENOMIC DNA]</scope>
    <source>
        <strain evidence="3 4">UKMEL1</strain>
    </source>
</reference>
<feature type="signal peptide" evidence="2">
    <location>
        <begin position="1"/>
        <end position="21"/>
    </location>
</feature>
<proteinExistence type="predicted"/>
<evidence type="ECO:0000256" key="1">
    <source>
        <dbReference type="SAM" id="Coils"/>
    </source>
</evidence>
<feature type="coiled-coil region" evidence="1">
    <location>
        <begin position="639"/>
        <end position="666"/>
    </location>
</feature>
<evidence type="ECO:0000313" key="3">
    <source>
        <dbReference type="EMBL" id="POM82045.1"/>
    </source>
</evidence>
<keyword evidence="1" id="KW-0175">Coiled coil</keyword>
<dbReference type="OrthoDB" id="340633at2759"/>
<comment type="caution">
    <text evidence="3">The sequence shown here is derived from an EMBL/GenBank/DDBJ whole genome shotgun (WGS) entry which is preliminary data.</text>
</comment>
<keyword evidence="4" id="KW-1185">Reference proteome</keyword>
<organism evidence="3 4">
    <name type="scientific">Cryptosporidium meleagridis</name>
    <dbReference type="NCBI Taxonomy" id="93969"/>
    <lineage>
        <taxon>Eukaryota</taxon>
        <taxon>Sar</taxon>
        <taxon>Alveolata</taxon>
        <taxon>Apicomplexa</taxon>
        <taxon>Conoidasida</taxon>
        <taxon>Coccidia</taxon>
        <taxon>Eucoccidiorida</taxon>
        <taxon>Eimeriorina</taxon>
        <taxon>Cryptosporidiidae</taxon>
        <taxon>Cryptosporidium</taxon>
    </lineage>
</organism>
<dbReference type="Proteomes" id="UP000236928">
    <property type="component" value="Unassembled WGS sequence"/>
</dbReference>
<keyword evidence="2" id="KW-0732">Signal</keyword>
<evidence type="ECO:0000313" key="4">
    <source>
        <dbReference type="Proteomes" id="UP000236928"/>
    </source>
</evidence>
<evidence type="ECO:0000256" key="2">
    <source>
        <dbReference type="SAM" id="SignalP"/>
    </source>
</evidence>
<dbReference type="AlphaFoldDB" id="A0A2P4YW58"/>
<feature type="chain" id="PRO_5015166807" description="Integral membrane protein" evidence="2">
    <location>
        <begin position="22"/>
        <end position="785"/>
    </location>
</feature>
<protein>
    <recommendedName>
        <fullName evidence="5">Integral membrane protein</fullName>
    </recommendedName>
</protein>
<accession>A0A2P4YW58</accession>
<evidence type="ECO:0008006" key="5">
    <source>
        <dbReference type="Google" id="ProtNLM"/>
    </source>
</evidence>